<evidence type="ECO:0000313" key="2">
    <source>
        <dbReference type="EMBL" id="KAG1327400.1"/>
    </source>
</evidence>
<feature type="compositionally biased region" description="Basic residues" evidence="1">
    <location>
        <begin position="345"/>
        <end position="408"/>
    </location>
</feature>
<comment type="caution">
    <text evidence="2">The sequence shown here is derived from an EMBL/GenBank/DDBJ whole genome shotgun (WGS) entry which is preliminary data.</text>
</comment>
<proteinExistence type="predicted"/>
<reference evidence="2" key="2">
    <citation type="submission" date="2019-07" db="EMBL/GenBank/DDBJ databases">
        <authorList>
            <person name="Yang Y."/>
            <person name="Bocs S."/>
            <person name="Baudouin L."/>
        </authorList>
    </citation>
    <scope>NUCLEOTIDE SEQUENCE</scope>
    <source>
        <tissue evidence="2">Spear leaf of Hainan Tall coconut</tissue>
    </source>
</reference>
<keyword evidence="3" id="KW-1185">Reference proteome</keyword>
<dbReference type="OrthoDB" id="914037at2759"/>
<evidence type="ECO:0000256" key="1">
    <source>
        <dbReference type="SAM" id="MobiDB-lite"/>
    </source>
</evidence>
<feature type="compositionally biased region" description="Basic residues" evidence="1">
    <location>
        <begin position="322"/>
        <end position="336"/>
    </location>
</feature>
<organism evidence="2 3">
    <name type="scientific">Cocos nucifera</name>
    <name type="common">Coconut palm</name>
    <dbReference type="NCBI Taxonomy" id="13894"/>
    <lineage>
        <taxon>Eukaryota</taxon>
        <taxon>Viridiplantae</taxon>
        <taxon>Streptophyta</taxon>
        <taxon>Embryophyta</taxon>
        <taxon>Tracheophyta</taxon>
        <taxon>Spermatophyta</taxon>
        <taxon>Magnoliopsida</taxon>
        <taxon>Liliopsida</taxon>
        <taxon>Arecaceae</taxon>
        <taxon>Arecoideae</taxon>
        <taxon>Cocoseae</taxon>
        <taxon>Attaleinae</taxon>
        <taxon>Cocos</taxon>
    </lineage>
</organism>
<dbReference type="EMBL" id="CM017872">
    <property type="protein sequence ID" value="KAG1327400.1"/>
    <property type="molecule type" value="Genomic_DNA"/>
</dbReference>
<name>A0A8K0MVF8_COCNU</name>
<protein>
    <recommendedName>
        <fullName evidence="4">Aminotransferase-like plant mobile domain-containing protein</fullName>
    </recommendedName>
</protein>
<evidence type="ECO:0000313" key="3">
    <source>
        <dbReference type="Proteomes" id="UP000797356"/>
    </source>
</evidence>
<dbReference type="AlphaFoldDB" id="A0A8K0MVF8"/>
<evidence type="ECO:0008006" key="4">
    <source>
        <dbReference type="Google" id="ProtNLM"/>
    </source>
</evidence>
<feature type="region of interest" description="Disordered" evidence="1">
    <location>
        <begin position="320"/>
        <end position="408"/>
    </location>
</feature>
<reference evidence="2" key="1">
    <citation type="journal article" date="2017" name="Gigascience">
        <title>The genome draft of coconut (Cocos nucifera).</title>
        <authorList>
            <person name="Xiao Y."/>
            <person name="Xu P."/>
            <person name="Fan H."/>
            <person name="Baudouin L."/>
            <person name="Xia W."/>
            <person name="Bocs S."/>
            <person name="Xu J."/>
            <person name="Li Q."/>
            <person name="Guo A."/>
            <person name="Zhou L."/>
            <person name="Li J."/>
            <person name="Wu Y."/>
            <person name="Ma Z."/>
            <person name="Armero A."/>
            <person name="Issali A.E."/>
            <person name="Liu N."/>
            <person name="Peng M."/>
            <person name="Yang Y."/>
        </authorList>
    </citation>
    <scope>NUCLEOTIDE SEQUENCE</scope>
    <source>
        <tissue evidence="2">Spear leaf of Hainan Tall coconut</tissue>
    </source>
</reference>
<dbReference type="Proteomes" id="UP000797356">
    <property type="component" value="Chromosome 1"/>
</dbReference>
<dbReference type="PANTHER" id="PTHR34835">
    <property type="entry name" value="OS07G0283600 PROTEIN-RELATED"/>
    <property type="match status" value="1"/>
</dbReference>
<accession>A0A8K0MVF8</accession>
<gene>
    <name evidence="2" type="ORF">COCNU_01G013340</name>
</gene>
<sequence length="408" mass="49263">MEPFLVDGVLSDIIKCHIGGDQFIIAEKIVTFSAEEVALIVGPPCHDVKISIDRKPKKERLFDKFGKRLQLQYKGLESLISQLKSLKRKEDIEDTNRLWIAYIFALFLAPKSNQTCPRDMIPFLDDLSQLGSFAWAVFIKNLGVEVLPEITDYLRSGEPRKAKRFDKGRKQPTLLGCSAALVVWFLEHTNIRSPSDPSKFSRLLRWHVCKKRSYDINFDNIQPHKILFDLPCRSTGFSVLLKRKKSTHSTDEAKLEEPIPVGCAICVQLRIEIEEFRKKILIHDKLLKSLIRKEIKDKKWEDEEEKWEEEDDEEDEAEEKRKKGKKWRTRRKRKKKLMEENRKEERRKKRRKRRRKREGRRRMRKRGRRIVRRKRRKRRRRGSRKKEKERKRMKRRWKRRKSRRMRRR</sequence>